<evidence type="ECO:0000259" key="1">
    <source>
        <dbReference type="SMART" id="SM01321"/>
    </source>
</evidence>
<dbReference type="Gene3D" id="3.30.70.1290">
    <property type="entry name" value="Transposase IS200-like"/>
    <property type="match status" value="1"/>
</dbReference>
<dbReference type="GO" id="GO:0004803">
    <property type="term" value="F:transposase activity"/>
    <property type="evidence" value="ECO:0007669"/>
    <property type="project" value="InterPro"/>
</dbReference>
<dbReference type="EMBL" id="CP033019">
    <property type="protein sequence ID" value="AYM77887.1"/>
    <property type="molecule type" value="Genomic_DNA"/>
</dbReference>
<organism evidence="2 3">
    <name type="scientific">Janthinobacterium agaricidamnosum</name>
    <dbReference type="NCBI Taxonomy" id="55508"/>
    <lineage>
        <taxon>Bacteria</taxon>
        <taxon>Pseudomonadati</taxon>
        <taxon>Pseudomonadota</taxon>
        <taxon>Betaproteobacteria</taxon>
        <taxon>Burkholderiales</taxon>
        <taxon>Oxalobacteraceae</taxon>
        <taxon>Janthinobacterium</taxon>
    </lineage>
</organism>
<keyword evidence="3" id="KW-1185">Reference proteome</keyword>
<feature type="domain" description="Transposase IS200-like" evidence="1">
    <location>
        <begin position="9"/>
        <end position="124"/>
    </location>
</feature>
<dbReference type="PANTHER" id="PTHR34322">
    <property type="entry name" value="TRANSPOSASE, Y1_TNP DOMAIN-CONTAINING"/>
    <property type="match status" value="1"/>
</dbReference>
<dbReference type="Pfam" id="PF01797">
    <property type="entry name" value="Y1_Tnp"/>
    <property type="match status" value="1"/>
</dbReference>
<dbReference type="PANTHER" id="PTHR34322:SF2">
    <property type="entry name" value="TRANSPOSASE IS200-LIKE DOMAIN-CONTAINING PROTEIN"/>
    <property type="match status" value="1"/>
</dbReference>
<evidence type="ECO:0000313" key="2">
    <source>
        <dbReference type="EMBL" id="AYM77887.1"/>
    </source>
</evidence>
<accession>A0A3G2ECK9</accession>
<protein>
    <submittedName>
        <fullName evidence="2">Transposase</fullName>
    </submittedName>
</protein>
<name>A0A3G2ECK9_9BURK</name>
<gene>
    <name evidence="2" type="ORF">D9M09_20340</name>
</gene>
<dbReference type="InterPro" id="IPR002686">
    <property type="entry name" value="Transposase_17"/>
</dbReference>
<proteinExistence type="predicted"/>
<sequence>MPRRLRLVLPGVPLHVVQRGVNRQACFLDGQDKQRYLDYLHSCLALAPCHLHAYVLMNNHVHLLLSTQSTTSLSLLMKMLNQRYVQYFNWRYGRTGSLWEGRYKSCLVQGERYLLICQRYIELNPVRAGIVALPGQYCWSSYRSNAQGVHDDLLSPHSLYMQLGCDVLERQKTYQSLFQDELGDRCIGQLREAVNAEFAVGDQAFLRRVAELNR</sequence>
<dbReference type="AlphaFoldDB" id="A0A3G2ECK9"/>
<evidence type="ECO:0000313" key="3">
    <source>
        <dbReference type="Proteomes" id="UP000279594"/>
    </source>
</evidence>
<dbReference type="SUPFAM" id="SSF143422">
    <property type="entry name" value="Transposase IS200-like"/>
    <property type="match status" value="1"/>
</dbReference>
<reference evidence="2 3" key="1">
    <citation type="submission" date="2018-10" db="EMBL/GenBank/DDBJ databases">
        <title>Effects of UV and annual dynamics of microbial communities in freshwater RAS systems.</title>
        <authorList>
            <person name="Bekkelund A.K."/>
            <person name="Hansen B.R."/>
            <person name="Stokken H."/>
            <person name="Eriksen B.F."/>
            <person name="Kashulin N.A."/>
        </authorList>
    </citation>
    <scope>NUCLEOTIDE SEQUENCE [LARGE SCALE GENOMIC DNA]</scope>
    <source>
        <strain evidence="2 3">BHSEK</strain>
    </source>
</reference>
<dbReference type="SMART" id="SM01321">
    <property type="entry name" value="Y1_Tnp"/>
    <property type="match status" value="1"/>
</dbReference>
<dbReference type="GO" id="GO:0006313">
    <property type="term" value="P:DNA transposition"/>
    <property type="evidence" value="ECO:0007669"/>
    <property type="project" value="InterPro"/>
</dbReference>
<dbReference type="GO" id="GO:0003677">
    <property type="term" value="F:DNA binding"/>
    <property type="evidence" value="ECO:0007669"/>
    <property type="project" value="InterPro"/>
</dbReference>
<dbReference type="Proteomes" id="UP000279594">
    <property type="component" value="Chromosome"/>
</dbReference>
<dbReference type="InterPro" id="IPR036515">
    <property type="entry name" value="Transposase_17_sf"/>
</dbReference>
<dbReference type="RefSeq" id="WP_071653818.1">
    <property type="nucleotide sequence ID" value="NZ_CP033019.1"/>
</dbReference>